<name>A0A934RL91_9BACT</name>
<dbReference type="InterPro" id="IPR018392">
    <property type="entry name" value="LysM"/>
</dbReference>
<dbReference type="Gene3D" id="3.10.350.10">
    <property type="entry name" value="LysM domain"/>
    <property type="match status" value="1"/>
</dbReference>
<keyword evidence="4" id="KW-1185">Reference proteome</keyword>
<protein>
    <submittedName>
        <fullName evidence="3">LysM peptidoglycan-binding domain-containing protein</fullName>
    </submittedName>
</protein>
<feature type="domain" description="LysM" evidence="2">
    <location>
        <begin position="299"/>
        <end position="342"/>
    </location>
</feature>
<dbReference type="RefSeq" id="WP_200390261.1">
    <property type="nucleotide sequence ID" value="NZ_JAENIO010000003.1"/>
</dbReference>
<dbReference type="PANTHER" id="PTHR33734:SF22">
    <property type="entry name" value="MEMBRANE-BOUND LYTIC MUREIN TRANSGLYCOSYLASE D"/>
    <property type="match status" value="1"/>
</dbReference>
<feature type="region of interest" description="Disordered" evidence="1">
    <location>
        <begin position="147"/>
        <end position="298"/>
    </location>
</feature>
<proteinExistence type="predicted"/>
<evidence type="ECO:0000313" key="3">
    <source>
        <dbReference type="EMBL" id="MBK1832825.1"/>
    </source>
</evidence>
<comment type="caution">
    <text evidence="3">The sequence shown here is derived from an EMBL/GenBank/DDBJ whole genome shotgun (WGS) entry which is preliminary data.</text>
</comment>
<dbReference type="PROSITE" id="PS51782">
    <property type="entry name" value="LYSM"/>
    <property type="match status" value="1"/>
</dbReference>
<feature type="compositionally biased region" description="Basic and acidic residues" evidence="1">
    <location>
        <begin position="272"/>
        <end position="284"/>
    </location>
</feature>
<dbReference type="SMART" id="SM00257">
    <property type="entry name" value="LysM"/>
    <property type="match status" value="1"/>
</dbReference>
<feature type="compositionally biased region" description="Polar residues" evidence="1">
    <location>
        <begin position="160"/>
        <end position="172"/>
    </location>
</feature>
<dbReference type="PANTHER" id="PTHR33734">
    <property type="entry name" value="LYSM DOMAIN-CONTAINING GPI-ANCHORED PROTEIN 2"/>
    <property type="match status" value="1"/>
</dbReference>
<evidence type="ECO:0000259" key="2">
    <source>
        <dbReference type="PROSITE" id="PS51782"/>
    </source>
</evidence>
<dbReference type="EMBL" id="JAENIO010000003">
    <property type="protein sequence ID" value="MBK1832825.1"/>
    <property type="molecule type" value="Genomic_DNA"/>
</dbReference>
<dbReference type="CDD" id="cd00118">
    <property type="entry name" value="LysM"/>
    <property type="match status" value="1"/>
</dbReference>
<feature type="compositionally biased region" description="Low complexity" evidence="1">
    <location>
        <begin position="206"/>
        <end position="234"/>
    </location>
</feature>
<dbReference type="GO" id="GO:0008932">
    <property type="term" value="F:lytic endotransglycosylase activity"/>
    <property type="evidence" value="ECO:0007669"/>
    <property type="project" value="TreeGrafter"/>
</dbReference>
<evidence type="ECO:0000256" key="1">
    <source>
        <dbReference type="SAM" id="MobiDB-lite"/>
    </source>
</evidence>
<dbReference type="PROSITE" id="PS51257">
    <property type="entry name" value="PROKAR_LIPOPROTEIN"/>
    <property type="match status" value="1"/>
</dbReference>
<sequence>MRPLTLPALATLLLVSCKDDSPQTLSSPTNLPVTYESTPVRWQERDFTPWGSRAELQVLMESNRDEFFFAAVQGRNQEGFNEYRAVRRPFDDPDYDRWAVFWELDNDQLFEAESKLLRLGFEKHYRQAFADKDGITRTQIIYLRPAAHSETPPPAVAQEETPSSPRALSESATPGAKATVAQQTAEREPAPTETAAKSPPQAADESTPALATTPPSPSGPLGQAAAPKPAQEPASETVPNEKRAESPPAPPTEPVPTAQLAEQTPAQPDPASEPKEEPKAEPKEQPAPTPVAPAEPKLEVYIVKKGDTLSKIAREHRCTVTALKKANGLRSDHLAIGQRLKVPR</sequence>
<dbReference type="InterPro" id="IPR036779">
    <property type="entry name" value="LysM_dom_sf"/>
</dbReference>
<organism evidence="3 4">
    <name type="scientific">Roseibacillus ishigakijimensis</name>
    <dbReference type="NCBI Taxonomy" id="454146"/>
    <lineage>
        <taxon>Bacteria</taxon>
        <taxon>Pseudomonadati</taxon>
        <taxon>Verrucomicrobiota</taxon>
        <taxon>Verrucomicrobiia</taxon>
        <taxon>Verrucomicrobiales</taxon>
        <taxon>Verrucomicrobiaceae</taxon>
        <taxon>Roseibacillus</taxon>
    </lineage>
</organism>
<dbReference type="Pfam" id="PF01476">
    <property type="entry name" value="LysM"/>
    <property type="match status" value="1"/>
</dbReference>
<accession>A0A934RL91</accession>
<dbReference type="Proteomes" id="UP000604083">
    <property type="component" value="Unassembled WGS sequence"/>
</dbReference>
<dbReference type="SUPFAM" id="SSF54106">
    <property type="entry name" value="LysM domain"/>
    <property type="match status" value="1"/>
</dbReference>
<dbReference type="AlphaFoldDB" id="A0A934RL91"/>
<reference evidence="3" key="1">
    <citation type="submission" date="2021-01" db="EMBL/GenBank/DDBJ databases">
        <title>Modified the classification status of verrucomicrobia.</title>
        <authorList>
            <person name="Feng X."/>
        </authorList>
    </citation>
    <scope>NUCLEOTIDE SEQUENCE</scope>
    <source>
        <strain evidence="3">KCTC 12986</strain>
    </source>
</reference>
<evidence type="ECO:0000313" key="4">
    <source>
        <dbReference type="Proteomes" id="UP000604083"/>
    </source>
</evidence>
<gene>
    <name evidence="3" type="ORF">JIN78_02025</name>
</gene>